<dbReference type="GO" id="GO:0016407">
    <property type="term" value="F:acetyltransferase activity"/>
    <property type="evidence" value="ECO:0007669"/>
    <property type="project" value="TreeGrafter"/>
</dbReference>
<dbReference type="PANTHER" id="PTHR43178:SF5">
    <property type="entry name" value="LIPOAMIDE ACYLTRANSFERASE COMPONENT OF BRANCHED-CHAIN ALPHA-KETO ACID DEHYDROGENASE COMPLEX, MITOCHONDRIAL"/>
    <property type="match status" value="1"/>
</dbReference>
<dbReference type="PANTHER" id="PTHR43178">
    <property type="entry name" value="DIHYDROLIPOAMIDE ACETYLTRANSFERASE COMPONENT OF PYRUVATE DEHYDROGENASE COMPLEX"/>
    <property type="match status" value="1"/>
</dbReference>
<keyword evidence="3" id="KW-0450">Lipoyl</keyword>
<dbReference type="InterPro" id="IPR003016">
    <property type="entry name" value="2-oxoA_DH_lipoyl-BS"/>
</dbReference>
<evidence type="ECO:0000256" key="2">
    <source>
        <dbReference type="ARBA" id="ARBA00022679"/>
    </source>
</evidence>
<comment type="cofactor">
    <cofactor evidence="1">
        <name>(R)-lipoate</name>
        <dbReference type="ChEBI" id="CHEBI:83088"/>
    </cofactor>
</comment>
<feature type="domain" description="Lipoyl-binding" evidence="5">
    <location>
        <begin position="2"/>
        <end position="77"/>
    </location>
</feature>
<dbReference type="PROSITE" id="PS00189">
    <property type="entry name" value="LIPOYL"/>
    <property type="match status" value="1"/>
</dbReference>
<protein>
    <recommendedName>
        <fullName evidence="5">Lipoyl-binding domain-containing protein</fullName>
    </recommendedName>
</protein>
<dbReference type="GO" id="GO:0031405">
    <property type="term" value="F:lipoic acid binding"/>
    <property type="evidence" value="ECO:0007669"/>
    <property type="project" value="TreeGrafter"/>
</dbReference>
<keyword evidence="7" id="KW-1185">Reference proteome</keyword>
<dbReference type="CDD" id="cd06849">
    <property type="entry name" value="lipoyl_domain"/>
    <property type="match status" value="1"/>
</dbReference>
<proteinExistence type="predicted"/>
<dbReference type="RefSeq" id="WP_050739842.1">
    <property type="nucleotide sequence ID" value="NZ_LGYO01000019.1"/>
</dbReference>
<dbReference type="STRING" id="52689.AKG39_07885"/>
<dbReference type="Proteomes" id="UP000036873">
    <property type="component" value="Unassembled WGS sequence"/>
</dbReference>
<dbReference type="GO" id="GO:0005737">
    <property type="term" value="C:cytoplasm"/>
    <property type="evidence" value="ECO:0007669"/>
    <property type="project" value="TreeGrafter"/>
</dbReference>
<dbReference type="Gene3D" id="2.40.50.100">
    <property type="match status" value="1"/>
</dbReference>
<keyword evidence="2" id="KW-0808">Transferase</keyword>
<evidence type="ECO:0000259" key="5">
    <source>
        <dbReference type="PROSITE" id="PS50968"/>
    </source>
</evidence>
<dbReference type="AlphaFoldDB" id="A0A0L6U0N4"/>
<dbReference type="SUPFAM" id="SSF51230">
    <property type="entry name" value="Single hybrid motif"/>
    <property type="match status" value="1"/>
</dbReference>
<evidence type="ECO:0000256" key="1">
    <source>
        <dbReference type="ARBA" id="ARBA00001938"/>
    </source>
</evidence>
<evidence type="ECO:0000313" key="6">
    <source>
        <dbReference type="EMBL" id="KNZ42086.1"/>
    </source>
</evidence>
<dbReference type="OrthoDB" id="9805770at2"/>
<name>A0A0L6U0N4_9FIRM</name>
<evidence type="ECO:0000256" key="4">
    <source>
        <dbReference type="ARBA" id="ARBA00023315"/>
    </source>
</evidence>
<reference evidence="7" key="1">
    <citation type="submission" date="2015-07" db="EMBL/GenBank/DDBJ databases">
        <title>Draft genome sequence of Acetobacterium bakii DSM 8293, a potential psychrophilic chemical producer through syngas fermentation.</title>
        <authorList>
            <person name="Song Y."/>
            <person name="Hwang S."/>
            <person name="Cho B.-K."/>
        </authorList>
    </citation>
    <scope>NUCLEOTIDE SEQUENCE [LARGE SCALE GENOMIC DNA]</scope>
    <source>
        <strain evidence="7">DSM 8239</strain>
    </source>
</reference>
<evidence type="ECO:0000313" key="7">
    <source>
        <dbReference type="Proteomes" id="UP000036873"/>
    </source>
</evidence>
<gene>
    <name evidence="6" type="ORF">AKG39_07885</name>
</gene>
<dbReference type="InterPro" id="IPR000089">
    <property type="entry name" value="Biotin_lipoyl"/>
</dbReference>
<dbReference type="EMBL" id="LGYO01000019">
    <property type="protein sequence ID" value="KNZ42086.1"/>
    <property type="molecule type" value="Genomic_DNA"/>
</dbReference>
<sequence>MKYEIIVPEFAEGAEEINIRQWMVAVGDTVKKGDNIAEAATDKIAIYIEAPADGKITAILAEEGDRTLVGQIVGELEG</sequence>
<dbReference type="PROSITE" id="PS50968">
    <property type="entry name" value="BIOTINYL_LIPOYL"/>
    <property type="match status" value="1"/>
</dbReference>
<keyword evidence="4" id="KW-0012">Acyltransferase</keyword>
<accession>A0A0L6U0N4</accession>
<dbReference type="InterPro" id="IPR050743">
    <property type="entry name" value="2-oxoacid_DH_E2_comp"/>
</dbReference>
<organism evidence="6 7">
    <name type="scientific">Acetobacterium bakii</name>
    <dbReference type="NCBI Taxonomy" id="52689"/>
    <lineage>
        <taxon>Bacteria</taxon>
        <taxon>Bacillati</taxon>
        <taxon>Bacillota</taxon>
        <taxon>Clostridia</taxon>
        <taxon>Eubacteriales</taxon>
        <taxon>Eubacteriaceae</taxon>
        <taxon>Acetobacterium</taxon>
    </lineage>
</organism>
<dbReference type="InterPro" id="IPR011053">
    <property type="entry name" value="Single_hybrid_motif"/>
</dbReference>
<comment type="caution">
    <text evidence="6">The sequence shown here is derived from an EMBL/GenBank/DDBJ whole genome shotgun (WGS) entry which is preliminary data.</text>
</comment>
<evidence type="ECO:0000256" key="3">
    <source>
        <dbReference type="ARBA" id="ARBA00022823"/>
    </source>
</evidence>
<dbReference type="Pfam" id="PF00364">
    <property type="entry name" value="Biotin_lipoyl"/>
    <property type="match status" value="1"/>
</dbReference>